<dbReference type="GO" id="GO:0016020">
    <property type="term" value="C:membrane"/>
    <property type="evidence" value="ECO:0007669"/>
    <property type="project" value="UniProtKB-SubCell"/>
</dbReference>
<feature type="transmembrane region" description="Helical" evidence="10">
    <location>
        <begin position="170"/>
        <end position="191"/>
    </location>
</feature>
<evidence type="ECO:0000256" key="1">
    <source>
        <dbReference type="ARBA" id="ARBA00004141"/>
    </source>
</evidence>
<dbReference type="Pfam" id="PF01066">
    <property type="entry name" value="CDP-OH_P_transf"/>
    <property type="match status" value="1"/>
</dbReference>
<feature type="transmembrane region" description="Helical" evidence="10">
    <location>
        <begin position="229"/>
        <end position="251"/>
    </location>
</feature>
<evidence type="ECO:0000256" key="9">
    <source>
        <dbReference type="ARBA" id="ARBA00023264"/>
    </source>
</evidence>
<evidence type="ECO:0000256" key="7">
    <source>
        <dbReference type="ARBA" id="ARBA00023136"/>
    </source>
</evidence>
<dbReference type="InterPro" id="IPR043130">
    <property type="entry name" value="CDP-OH_PTrfase_TM_dom"/>
</dbReference>
<evidence type="ECO:0000313" key="11">
    <source>
        <dbReference type="EMBL" id="SLM14015.1"/>
    </source>
</evidence>
<evidence type="ECO:0000256" key="6">
    <source>
        <dbReference type="ARBA" id="ARBA00023098"/>
    </source>
</evidence>
<dbReference type="AlphaFoldDB" id="A0A3P3XJS2"/>
<keyword evidence="8" id="KW-0594">Phospholipid biosynthesis</keyword>
<comment type="subcellular location">
    <subcellularLocation>
        <location evidence="1">Membrane</location>
        <topology evidence="1">Multi-pass membrane protein</topology>
    </subcellularLocation>
</comment>
<accession>A0A3P3XJS2</accession>
<feature type="transmembrane region" description="Helical" evidence="10">
    <location>
        <begin position="147"/>
        <end position="164"/>
    </location>
</feature>
<dbReference type="GO" id="GO:0046474">
    <property type="term" value="P:glycerophospholipid biosynthetic process"/>
    <property type="evidence" value="ECO:0007669"/>
    <property type="project" value="TreeGrafter"/>
</dbReference>
<dbReference type="PANTHER" id="PTHR14269">
    <property type="entry name" value="CDP-DIACYLGLYCEROL--GLYCEROL-3-PHOSPHATE 3-PHOSPHATIDYLTRANSFERASE-RELATED"/>
    <property type="match status" value="1"/>
</dbReference>
<evidence type="ECO:0000256" key="5">
    <source>
        <dbReference type="ARBA" id="ARBA00022989"/>
    </source>
</evidence>
<dbReference type="EMBL" id="FWDM01000025">
    <property type="protein sequence ID" value="SLM14015.1"/>
    <property type="molecule type" value="Genomic_DNA"/>
</dbReference>
<dbReference type="InterPro" id="IPR000462">
    <property type="entry name" value="CDP-OH_P_trans"/>
</dbReference>
<comment type="similarity">
    <text evidence="2">Belongs to the CDP-alcohol phosphatidyltransferase class-I family.</text>
</comment>
<keyword evidence="4 10" id="KW-0812">Transmembrane</keyword>
<gene>
    <name evidence="11" type="ORF">SPIROBIBN47_310006</name>
</gene>
<dbReference type="Gene3D" id="1.20.120.1760">
    <property type="match status" value="1"/>
</dbReference>
<proteinExistence type="inferred from homology"/>
<name>A0A3P3XJS2_9SPIR</name>
<evidence type="ECO:0000256" key="10">
    <source>
        <dbReference type="SAM" id="Phobius"/>
    </source>
</evidence>
<keyword evidence="9" id="KW-1208">Phospholipid metabolism</keyword>
<dbReference type="GO" id="GO:0016780">
    <property type="term" value="F:phosphotransferase activity, for other substituted phosphate groups"/>
    <property type="evidence" value="ECO:0007669"/>
    <property type="project" value="InterPro"/>
</dbReference>
<feature type="transmembrane region" description="Helical" evidence="10">
    <location>
        <begin position="45"/>
        <end position="64"/>
    </location>
</feature>
<dbReference type="InterPro" id="IPR050324">
    <property type="entry name" value="CDP-alcohol_PTase-I"/>
</dbReference>
<evidence type="ECO:0000256" key="4">
    <source>
        <dbReference type="ARBA" id="ARBA00022692"/>
    </source>
</evidence>
<evidence type="ECO:0000256" key="8">
    <source>
        <dbReference type="ARBA" id="ARBA00023209"/>
    </source>
</evidence>
<reference evidence="11" key="1">
    <citation type="submission" date="2017-02" db="EMBL/GenBank/DDBJ databases">
        <authorList>
            <person name="Regsiter A."/>
            <person name="William W."/>
        </authorList>
    </citation>
    <scope>NUCLEOTIDE SEQUENCE</scope>
    <source>
        <strain evidence="11">Bib</strain>
    </source>
</reference>
<dbReference type="PANTHER" id="PTHR14269:SF11">
    <property type="entry name" value="CDP-DIACYLGLYCEROL--GLYCEROL-3-PHOSPHATE 3-PHOSPHATIDYLTRANSFERASE"/>
    <property type="match status" value="1"/>
</dbReference>
<feature type="transmembrane region" description="Helical" evidence="10">
    <location>
        <begin position="20"/>
        <end position="39"/>
    </location>
</feature>
<sequence>MDEGERIASLRRSILATTSIFFVAQCALFLIFAVSAGFVTQYWSLFLPISAGFHIILLIMLLLFQDDFVIESNGRKLDRINLANVITLSRVSTLPTLLVLVIAAKQYRIRIPLLILVALIFLTDFFDGRISRKTNQVTRVGRMMDSASDYTLLVVLSVIFQYYLLIPGWFFVLVIVRLGIQAFLMAILIVVRRRIEPKSTFMGKVTVASIMVLYTLEIIQLALQERFLLVFRIAEWIVAIIIVIGIFDKIVSFFDALKSKPSAP</sequence>
<feature type="transmembrane region" description="Helical" evidence="10">
    <location>
        <begin position="85"/>
        <end position="103"/>
    </location>
</feature>
<keyword evidence="11" id="KW-0808">Transferase</keyword>
<evidence type="ECO:0000256" key="2">
    <source>
        <dbReference type="ARBA" id="ARBA00010441"/>
    </source>
</evidence>
<feature type="transmembrane region" description="Helical" evidence="10">
    <location>
        <begin position="109"/>
        <end position="126"/>
    </location>
</feature>
<keyword evidence="6" id="KW-0443">Lipid metabolism</keyword>
<keyword evidence="7 10" id="KW-0472">Membrane</keyword>
<keyword evidence="3" id="KW-0444">Lipid biosynthesis</keyword>
<evidence type="ECO:0000256" key="3">
    <source>
        <dbReference type="ARBA" id="ARBA00022516"/>
    </source>
</evidence>
<organism evidence="11">
    <name type="scientific">uncultured spirochete</name>
    <dbReference type="NCBI Taxonomy" id="156406"/>
    <lineage>
        <taxon>Bacteria</taxon>
        <taxon>Pseudomonadati</taxon>
        <taxon>Spirochaetota</taxon>
        <taxon>Spirochaetia</taxon>
        <taxon>Spirochaetales</taxon>
        <taxon>environmental samples</taxon>
    </lineage>
</organism>
<protein>
    <submittedName>
        <fullName evidence="11">CDP-alcohol phosphatidyltransferase</fullName>
    </submittedName>
</protein>
<keyword evidence="5 10" id="KW-1133">Transmembrane helix</keyword>